<evidence type="ECO:0000256" key="1">
    <source>
        <dbReference type="SAM" id="MobiDB-lite"/>
    </source>
</evidence>
<feature type="domain" description="DUF4031" evidence="2">
    <location>
        <begin position="3"/>
        <end position="80"/>
    </location>
</feature>
<name>A0A940MVN4_9PROT</name>
<dbReference type="AlphaFoldDB" id="A0A940MVN4"/>
<dbReference type="InterPro" id="IPR025109">
    <property type="entry name" value="DUF4031"/>
</dbReference>
<evidence type="ECO:0000313" key="4">
    <source>
        <dbReference type="Proteomes" id="UP000677537"/>
    </source>
</evidence>
<keyword evidence="4" id="KW-1185">Reference proteome</keyword>
<organism evidence="3 4">
    <name type="scientific">Roseomonas indoligenes</name>
    <dbReference type="NCBI Taxonomy" id="2820811"/>
    <lineage>
        <taxon>Bacteria</taxon>
        <taxon>Pseudomonadati</taxon>
        <taxon>Pseudomonadota</taxon>
        <taxon>Alphaproteobacteria</taxon>
        <taxon>Acetobacterales</taxon>
        <taxon>Roseomonadaceae</taxon>
        <taxon>Roseomonas</taxon>
    </lineage>
</organism>
<reference evidence="3" key="1">
    <citation type="submission" date="2021-03" db="EMBL/GenBank/DDBJ databases">
        <authorList>
            <person name="So Y."/>
        </authorList>
    </citation>
    <scope>NUCLEOTIDE SEQUENCE</scope>
    <source>
        <strain evidence="3">SG15</strain>
    </source>
</reference>
<feature type="region of interest" description="Disordered" evidence="1">
    <location>
        <begin position="87"/>
        <end position="108"/>
    </location>
</feature>
<comment type="caution">
    <text evidence="3">The sequence shown here is derived from an EMBL/GenBank/DDBJ whole genome shotgun (WGS) entry which is preliminary data.</text>
</comment>
<dbReference type="RefSeq" id="WP_209372693.1">
    <property type="nucleotide sequence ID" value="NZ_JAGIZA010000004.1"/>
</dbReference>
<gene>
    <name evidence="3" type="ORF">J5Y10_08655</name>
</gene>
<evidence type="ECO:0000313" key="3">
    <source>
        <dbReference type="EMBL" id="MBP0492846.1"/>
    </source>
</evidence>
<proteinExistence type="predicted"/>
<protein>
    <submittedName>
        <fullName evidence="3">DUF4031 domain-containing protein</fullName>
    </submittedName>
</protein>
<dbReference type="Pfam" id="PF13223">
    <property type="entry name" value="DUF4031"/>
    <property type="match status" value="1"/>
</dbReference>
<accession>A0A940MVN4</accession>
<dbReference type="Proteomes" id="UP000677537">
    <property type="component" value="Unassembled WGS sequence"/>
</dbReference>
<feature type="compositionally biased region" description="Basic and acidic residues" evidence="1">
    <location>
        <begin position="97"/>
        <end position="108"/>
    </location>
</feature>
<sequence>MTVYVDDMRARLGKMILCHMIADTDAELHAMAARIGVSRRWHQAPPEHDSHYDIALSKKALAIQAGAVQVPMRELVAMLIERRKTGQLTRQSAAPLRDPRTREHSAHV</sequence>
<dbReference type="EMBL" id="JAGIZA010000004">
    <property type="protein sequence ID" value="MBP0492846.1"/>
    <property type="molecule type" value="Genomic_DNA"/>
</dbReference>
<evidence type="ECO:0000259" key="2">
    <source>
        <dbReference type="Pfam" id="PF13223"/>
    </source>
</evidence>